<dbReference type="Proteomes" id="UP000441717">
    <property type="component" value="Unassembled WGS sequence"/>
</dbReference>
<dbReference type="OrthoDB" id="9804333at2"/>
<accession>A0A6N7ISE9</accession>
<dbReference type="SUPFAM" id="SSF89550">
    <property type="entry name" value="PHP domain-like"/>
    <property type="match status" value="1"/>
</dbReference>
<dbReference type="EMBL" id="WHYR01000031">
    <property type="protein sequence ID" value="MQL52861.1"/>
    <property type="molecule type" value="Genomic_DNA"/>
</dbReference>
<dbReference type="PANTHER" id="PTHR42924:SF3">
    <property type="entry name" value="POLYMERASE_HISTIDINOL PHOSPHATASE N-TERMINAL DOMAIN-CONTAINING PROTEIN"/>
    <property type="match status" value="1"/>
</dbReference>
<name>A0A6N7ISE9_9FIRM</name>
<proteinExistence type="predicted"/>
<dbReference type="AlphaFoldDB" id="A0A6N7ISE9"/>
<protein>
    <submittedName>
        <fullName evidence="2">PHP domain-containing protein</fullName>
    </submittedName>
</protein>
<dbReference type="InterPro" id="IPR052018">
    <property type="entry name" value="PHP_domain"/>
</dbReference>
<dbReference type="Gene3D" id="1.10.150.650">
    <property type="match status" value="1"/>
</dbReference>
<dbReference type="CDD" id="cd07438">
    <property type="entry name" value="PHP_HisPPase_AMP"/>
    <property type="match status" value="1"/>
</dbReference>
<dbReference type="PANTHER" id="PTHR42924">
    <property type="entry name" value="EXONUCLEASE"/>
    <property type="match status" value="1"/>
</dbReference>
<evidence type="ECO:0000313" key="2">
    <source>
        <dbReference type="EMBL" id="MQL52861.1"/>
    </source>
</evidence>
<dbReference type="GO" id="GO:0035312">
    <property type="term" value="F:5'-3' DNA exonuclease activity"/>
    <property type="evidence" value="ECO:0007669"/>
    <property type="project" value="TreeGrafter"/>
</dbReference>
<organism evidence="2 3">
    <name type="scientific">Desulfofundulus thermobenzoicus</name>
    <dbReference type="NCBI Taxonomy" id="29376"/>
    <lineage>
        <taxon>Bacteria</taxon>
        <taxon>Bacillati</taxon>
        <taxon>Bacillota</taxon>
        <taxon>Clostridia</taxon>
        <taxon>Eubacteriales</taxon>
        <taxon>Peptococcaceae</taxon>
        <taxon>Desulfofundulus</taxon>
    </lineage>
</organism>
<dbReference type="InterPro" id="IPR016195">
    <property type="entry name" value="Pol/histidinol_Pase-like"/>
</dbReference>
<dbReference type="RefSeq" id="WP_152947290.1">
    <property type="nucleotide sequence ID" value="NZ_WHYR01000031.1"/>
</dbReference>
<comment type="caution">
    <text evidence="2">The sequence shown here is derived from an EMBL/GenBank/DDBJ whole genome shotgun (WGS) entry which is preliminary data.</text>
</comment>
<sequence>MPCDLHVHTTASDGTDSPATVVRRAREAGLSALAITDHDSVDGLGPALEEGRRLSFTVLSGVELSTEEGNQEVHILGYLFEPGNSALREQLALFRRARRERVVKMVDRLRILGIPVDLEQVWQLAGAGAVGRPHVARMLIQMGVVGSVSEAFEKYLGRDRPAYVPRYKYTPAAAVRLIRQAGGVAVLAHPGLSRCDHLISPLVRQGLQGLEVYYPAHSQEMIWHYRRLCRRYGLVATGGSDYHGREDRENNLLGAATAPDEVVSLLRELARG</sequence>
<dbReference type="InterPro" id="IPR004013">
    <property type="entry name" value="PHP_dom"/>
</dbReference>
<dbReference type="Gene3D" id="3.20.20.140">
    <property type="entry name" value="Metal-dependent hydrolases"/>
    <property type="match status" value="1"/>
</dbReference>
<keyword evidence="3" id="KW-1185">Reference proteome</keyword>
<reference evidence="2 3" key="1">
    <citation type="submission" date="2019-10" db="EMBL/GenBank/DDBJ databases">
        <title>Comparative genomics of sulfur disproportionating microorganisms.</title>
        <authorList>
            <person name="Ward L.M."/>
            <person name="Bertran E."/>
            <person name="Johnston D."/>
        </authorList>
    </citation>
    <scope>NUCLEOTIDE SEQUENCE [LARGE SCALE GENOMIC DNA]</scope>
    <source>
        <strain evidence="2 3">DSM 14055</strain>
    </source>
</reference>
<evidence type="ECO:0000259" key="1">
    <source>
        <dbReference type="SMART" id="SM00481"/>
    </source>
</evidence>
<dbReference type="SMART" id="SM00481">
    <property type="entry name" value="POLIIIAc"/>
    <property type="match status" value="1"/>
</dbReference>
<gene>
    <name evidence="2" type="ORF">GFC01_11440</name>
</gene>
<dbReference type="GO" id="GO:0004534">
    <property type="term" value="F:5'-3' RNA exonuclease activity"/>
    <property type="evidence" value="ECO:0007669"/>
    <property type="project" value="TreeGrafter"/>
</dbReference>
<evidence type="ECO:0000313" key="3">
    <source>
        <dbReference type="Proteomes" id="UP000441717"/>
    </source>
</evidence>
<dbReference type="Pfam" id="PF02811">
    <property type="entry name" value="PHP"/>
    <property type="match status" value="1"/>
</dbReference>
<dbReference type="InterPro" id="IPR003141">
    <property type="entry name" value="Pol/His_phosphatase_N"/>
</dbReference>
<feature type="domain" description="Polymerase/histidinol phosphatase N-terminal" evidence="1">
    <location>
        <begin position="3"/>
        <end position="68"/>
    </location>
</feature>